<keyword evidence="2" id="KW-0472">Membrane</keyword>
<gene>
    <name evidence="3" type="ORF">AA0114_g5020</name>
</gene>
<dbReference type="InterPro" id="IPR002347">
    <property type="entry name" value="SDR_fam"/>
</dbReference>
<dbReference type="EMBL" id="PDXA01000014">
    <property type="protein sequence ID" value="RYN52290.1"/>
    <property type="molecule type" value="Genomic_DNA"/>
</dbReference>
<dbReference type="PANTHER" id="PTHR42808">
    <property type="entry name" value="HYDROXYSTEROID DEHYDROGENASE-LIKE PROTEIN 2"/>
    <property type="match status" value="1"/>
</dbReference>
<dbReference type="Proteomes" id="UP000292402">
    <property type="component" value="Unassembled WGS sequence"/>
</dbReference>
<protein>
    <recommendedName>
        <fullName evidence="5">Hydroxysteroid dehydrogenase-like protein 2</fullName>
    </recommendedName>
</protein>
<name>A0A4Q4MJ39_9PLEO</name>
<evidence type="ECO:0000256" key="1">
    <source>
        <dbReference type="ARBA" id="ARBA00022857"/>
    </source>
</evidence>
<dbReference type="InterPro" id="IPR051935">
    <property type="entry name" value="HSDL2"/>
</dbReference>
<dbReference type="PANTHER" id="PTHR42808:SF4">
    <property type="entry name" value="SHORT CHAIN DEHYDROGENASE"/>
    <property type="match status" value="1"/>
</dbReference>
<dbReference type="Pfam" id="PF00106">
    <property type="entry name" value="adh_short"/>
    <property type="match status" value="2"/>
</dbReference>
<dbReference type="Gene3D" id="3.40.50.720">
    <property type="entry name" value="NAD(P)-binding Rossmann-like Domain"/>
    <property type="match status" value="1"/>
</dbReference>
<organism evidence="3 4">
    <name type="scientific">Alternaria tenuissima</name>
    <dbReference type="NCBI Taxonomy" id="119927"/>
    <lineage>
        <taxon>Eukaryota</taxon>
        <taxon>Fungi</taxon>
        <taxon>Dikarya</taxon>
        <taxon>Ascomycota</taxon>
        <taxon>Pezizomycotina</taxon>
        <taxon>Dothideomycetes</taxon>
        <taxon>Pleosporomycetidae</taxon>
        <taxon>Pleosporales</taxon>
        <taxon>Pleosporineae</taxon>
        <taxon>Pleosporaceae</taxon>
        <taxon>Alternaria</taxon>
        <taxon>Alternaria sect. Alternaria</taxon>
        <taxon>Alternaria alternata complex</taxon>
    </lineage>
</organism>
<keyword evidence="1" id="KW-0521">NADP</keyword>
<evidence type="ECO:0000256" key="2">
    <source>
        <dbReference type="SAM" id="Phobius"/>
    </source>
</evidence>
<evidence type="ECO:0000313" key="3">
    <source>
        <dbReference type="EMBL" id="RYN52290.1"/>
    </source>
</evidence>
<proteinExistence type="predicted"/>
<dbReference type="SUPFAM" id="SSF51735">
    <property type="entry name" value="NAD(P)-binding Rossmann-fold domains"/>
    <property type="match status" value="1"/>
</dbReference>
<feature type="transmembrane region" description="Helical" evidence="2">
    <location>
        <begin position="320"/>
        <end position="345"/>
    </location>
</feature>
<sequence length="390" mass="42276">MSKSNKQVALVVGASRGIGRQIAIDLAKDGYAVVVAAKSTSDASKCSPFPPDPNSSASTISTVCREIHESGGEATAITVDTRDFTSIQRMVAKTIEKYRRLDVLVYNSGAIWWASVAKTPMKRFQLMQRVNVEGLYGVIQACLPQFEQSGGNWKGRIIVVSPPIYSRFFRGKTAYAMGKVGMSILTKGLAMDFQREGKSDMAVTSIWPATAVQSAATQNIGGEDAKDLRTAHIFSDAVLQMIKAPVEEVNGELLLDEDFLRTKGVNDFDKYNLVEGSKPRRIMPAKFPNLRVKEHDDEGRRVDSDTAFFLSKCIKTLSEAFSVTLVVALRVSFILTPLITLLICLATFSGSFSLAGCQSNSEAIGYTNVITFPSAISVTLSSTSGIAIVP</sequence>
<dbReference type="InterPro" id="IPR020904">
    <property type="entry name" value="Sc_DH/Rdtase_CS"/>
</dbReference>
<dbReference type="InterPro" id="IPR036291">
    <property type="entry name" value="NAD(P)-bd_dom_sf"/>
</dbReference>
<reference evidence="4" key="1">
    <citation type="journal article" date="2019" name="bioRxiv">
        <title>Genomics, evolutionary history and diagnostics of the Alternaria alternata species group including apple and Asian pear pathotypes.</title>
        <authorList>
            <person name="Armitage A.D."/>
            <person name="Cockerton H.M."/>
            <person name="Sreenivasaprasad S."/>
            <person name="Woodhall J.W."/>
            <person name="Lane C.R."/>
            <person name="Harrison R.J."/>
            <person name="Clarkson J.P."/>
        </authorList>
    </citation>
    <scope>NUCLEOTIDE SEQUENCE [LARGE SCALE GENOMIC DNA]</scope>
    <source>
        <strain evidence="4">FERA 1082</strain>
    </source>
</reference>
<dbReference type="PRINTS" id="PR00081">
    <property type="entry name" value="GDHRDH"/>
</dbReference>
<keyword evidence="2" id="KW-0812">Transmembrane</keyword>
<evidence type="ECO:0008006" key="5">
    <source>
        <dbReference type="Google" id="ProtNLM"/>
    </source>
</evidence>
<comment type="caution">
    <text evidence="3">The sequence shown here is derived from an EMBL/GenBank/DDBJ whole genome shotgun (WGS) entry which is preliminary data.</text>
</comment>
<keyword evidence="2" id="KW-1133">Transmembrane helix</keyword>
<accession>A0A4Q4MJ39</accession>
<dbReference type="PROSITE" id="PS00061">
    <property type="entry name" value="ADH_SHORT"/>
    <property type="match status" value="1"/>
</dbReference>
<dbReference type="AlphaFoldDB" id="A0A4Q4MJ39"/>
<evidence type="ECO:0000313" key="4">
    <source>
        <dbReference type="Proteomes" id="UP000292402"/>
    </source>
</evidence>